<evidence type="ECO:0000256" key="1">
    <source>
        <dbReference type="SAM" id="MobiDB-lite"/>
    </source>
</evidence>
<dbReference type="PANTHER" id="PTHR21521">
    <property type="entry name" value="AMUN, ISOFORM A"/>
    <property type="match status" value="1"/>
</dbReference>
<accession>A0A1X7S795</accession>
<dbReference type="PANTHER" id="PTHR21521:SF0">
    <property type="entry name" value="AMUN, ISOFORM A"/>
    <property type="match status" value="1"/>
</dbReference>
<proteinExistence type="predicted"/>
<evidence type="ECO:0000313" key="3">
    <source>
        <dbReference type="Proteomes" id="UP000215127"/>
    </source>
</evidence>
<dbReference type="Proteomes" id="UP000215127">
    <property type="component" value="Chromosome 12"/>
</dbReference>
<gene>
    <name evidence="2" type="ORF">ZT3D7_G10713</name>
</gene>
<keyword evidence="3" id="KW-1185">Reference proteome</keyword>
<dbReference type="AlphaFoldDB" id="A0A1X7S795"/>
<name>A0A1X7S795_ZYMT9</name>
<dbReference type="EMBL" id="LT853703">
    <property type="protein sequence ID" value="SMQ55558.1"/>
    <property type="molecule type" value="Genomic_DNA"/>
</dbReference>
<sequence length="275" mass="30631">MLDFHRQLINSINFRDTMVSSFPALSTTALKTCIETNLPLYSSIVPAKLTKLDEFRYNLQPSTKDDTSSSAPTLSKKDLISLVEWKLSHGTFRPALKNLVASNPDDITTDTIREAYALIPDGKIGESDVKASLTVLTKLRGIGPATASLALSVLRPDEIPFFSDELFRWSMWEQGKGKGWDRPIKYSVKEYLELFRLIAEARENADGEVKAVELEKVAYVLGKSNGGKAGTKRAAMDEESDEVKPEVREKKKVKVVTKPEKRSTRSSTKTKAEDS</sequence>
<feature type="region of interest" description="Disordered" evidence="1">
    <location>
        <begin position="224"/>
        <end position="275"/>
    </location>
</feature>
<organism evidence="2 3">
    <name type="scientific">Zymoseptoria tritici (strain ST99CH_3D7)</name>
    <dbReference type="NCBI Taxonomy" id="1276538"/>
    <lineage>
        <taxon>Eukaryota</taxon>
        <taxon>Fungi</taxon>
        <taxon>Dikarya</taxon>
        <taxon>Ascomycota</taxon>
        <taxon>Pezizomycotina</taxon>
        <taxon>Dothideomycetes</taxon>
        <taxon>Dothideomycetidae</taxon>
        <taxon>Mycosphaerellales</taxon>
        <taxon>Mycosphaerellaceae</taxon>
        <taxon>Zymoseptoria</taxon>
    </lineage>
</organism>
<protein>
    <submittedName>
        <fullName evidence="2">Uncharacterized protein</fullName>
    </submittedName>
</protein>
<reference evidence="2 3" key="1">
    <citation type="submission" date="2016-06" db="EMBL/GenBank/DDBJ databases">
        <authorList>
            <person name="Kjaerup R.B."/>
            <person name="Dalgaard T.S."/>
            <person name="Juul-Madsen H.R."/>
        </authorList>
    </citation>
    <scope>NUCLEOTIDE SEQUENCE [LARGE SCALE GENOMIC DNA]</scope>
</reference>
<dbReference type="STRING" id="1276538.A0A1X7S795"/>
<evidence type="ECO:0000313" key="2">
    <source>
        <dbReference type="EMBL" id="SMQ55558.1"/>
    </source>
</evidence>